<evidence type="ECO:0000313" key="1">
    <source>
        <dbReference type="EMBL" id="MDD0994184.1"/>
    </source>
</evidence>
<gene>
    <name evidence="1" type="ORF">M5G11_27045</name>
</gene>
<proteinExistence type="predicted"/>
<organism evidence="1 2">
    <name type="scientific">Pseudomonas fontis</name>
    <dbReference type="NCBI Taxonomy" id="2942633"/>
    <lineage>
        <taxon>Bacteria</taxon>
        <taxon>Pseudomonadati</taxon>
        <taxon>Pseudomonadota</taxon>
        <taxon>Gammaproteobacteria</taxon>
        <taxon>Pseudomonadales</taxon>
        <taxon>Pseudomonadaceae</taxon>
        <taxon>Pseudomonas</taxon>
    </lineage>
</organism>
<sequence length="102" mass="11031">EVDMERNGGITDDDVADGSIKTCCSLPGYICSSHHQSRTIASKEALVEIQAAAVRLRSPATQAPPLGALRDSSAACRQRLQKLCKTFILPTPRDTMSHITYS</sequence>
<dbReference type="EMBL" id="JAMDGY010000139">
    <property type="protein sequence ID" value="MDD0994184.1"/>
    <property type="molecule type" value="Genomic_DNA"/>
</dbReference>
<protein>
    <submittedName>
        <fullName evidence="1">Uncharacterized protein</fullName>
    </submittedName>
</protein>
<feature type="non-terminal residue" evidence="1">
    <location>
        <position position="1"/>
    </location>
</feature>
<dbReference type="RefSeq" id="WP_273925440.1">
    <property type="nucleotide sequence ID" value="NZ_JAMDGY010000139.1"/>
</dbReference>
<reference evidence="1 2" key="1">
    <citation type="submission" date="2022-05" db="EMBL/GenBank/DDBJ databases">
        <title>Novel Pseudomonas spp. Isolated from a Rainbow Trout Aquaculture Facility.</title>
        <authorList>
            <person name="Testerman T."/>
            <person name="Graf J."/>
        </authorList>
    </citation>
    <scope>NUCLEOTIDE SEQUENCE [LARGE SCALE GENOMIC DNA]</scope>
    <source>
        <strain evidence="1 2">ID681</strain>
    </source>
</reference>
<name>A0ABT5P139_9PSED</name>
<keyword evidence="2" id="KW-1185">Reference proteome</keyword>
<evidence type="ECO:0000313" key="2">
    <source>
        <dbReference type="Proteomes" id="UP001148203"/>
    </source>
</evidence>
<comment type="caution">
    <text evidence="1">The sequence shown here is derived from an EMBL/GenBank/DDBJ whole genome shotgun (WGS) entry which is preliminary data.</text>
</comment>
<dbReference type="Proteomes" id="UP001148203">
    <property type="component" value="Unassembled WGS sequence"/>
</dbReference>
<accession>A0ABT5P139</accession>